<comment type="caution">
    <text evidence="1">The sequence shown here is derived from an EMBL/GenBank/DDBJ whole genome shotgun (WGS) entry which is preliminary data.</text>
</comment>
<name>A0ACC2XV12_9TREE</name>
<evidence type="ECO:0000313" key="2">
    <source>
        <dbReference type="Proteomes" id="UP001234202"/>
    </source>
</evidence>
<evidence type="ECO:0000313" key="1">
    <source>
        <dbReference type="EMBL" id="KAJ9127869.1"/>
    </source>
</evidence>
<sequence>MTAIHLNFGRVSMDAKHNVVHNNLWKSTRKPNVVVEDELDIRFTFNIWQQPASTTETAHAKSTIHQVAKPTPFTWLPLLPLEAVQRLPPACPVVDTGISLSSQTSEDDVDTIPKPASRRSSVTGIVKVEHGEPARKKQRVSAPVTNAVELGVLAERKDEVLSSPEVGNERSQELAIRRVRMRDVDVVEDFLVGHSGIKGVVIDPVANTATLQDQYLPEFGTGVPLRIHLGSSGVAALAIQPYPSDNDSPGRKANTPLDFSSLDQSLPILALVIYRKTRSGSESVISHMQAIAVHPASRRLGLGQQLVSEALKDSMQEVEVKERTCLSKVMLRAEGYEGNGSREFWQRCIAGLKVSSRRFGCRRGWTGEAQLPCMV</sequence>
<organism evidence="1 2">
    <name type="scientific">Naganishia onofrii</name>
    <dbReference type="NCBI Taxonomy" id="1851511"/>
    <lineage>
        <taxon>Eukaryota</taxon>
        <taxon>Fungi</taxon>
        <taxon>Dikarya</taxon>
        <taxon>Basidiomycota</taxon>
        <taxon>Agaricomycotina</taxon>
        <taxon>Tremellomycetes</taxon>
        <taxon>Filobasidiales</taxon>
        <taxon>Filobasidiaceae</taxon>
        <taxon>Naganishia</taxon>
    </lineage>
</organism>
<protein>
    <submittedName>
        <fullName evidence="1">Uncharacterized protein</fullName>
    </submittedName>
</protein>
<accession>A0ACC2XV12</accession>
<gene>
    <name evidence="1" type="ORF">QFC24_000154</name>
</gene>
<dbReference type="EMBL" id="JASBWV010000001">
    <property type="protein sequence ID" value="KAJ9127869.1"/>
    <property type="molecule type" value="Genomic_DNA"/>
</dbReference>
<proteinExistence type="predicted"/>
<keyword evidence="2" id="KW-1185">Reference proteome</keyword>
<reference evidence="1" key="1">
    <citation type="submission" date="2023-04" db="EMBL/GenBank/DDBJ databases">
        <title>Draft Genome sequencing of Naganishia species isolated from polar environments using Oxford Nanopore Technology.</title>
        <authorList>
            <person name="Leo P."/>
            <person name="Venkateswaran K."/>
        </authorList>
    </citation>
    <scope>NUCLEOTIDE SEQUENCE</scope>
    <source>
        <strain evidence="1">DBVPG 5303</strain>
    </source>
</reference>
<dbReference type="Proteomes" id="UP001234202">
    <property type="component" value="Unassembled WGS sequence"/>
</dbReference>